<protein>
    <recommendedName>
        <fullName evidence="4">Spore coat protein CotH</fullName>
    </recommendedName>
</protein>
<evidence type="ECO:0000313" key="3">
    <source>
        <dbReference type="Proteomes" id="UP000250796"/>
    </source>
</evidence>
<organism evidence="2 3">
    <name type="scientific">Mesotoga infera</name>
    <dbReference type="NCBI Taxonomy" id="1236046"/>
    <lineage>
        <taxon>Bacteria</taxon>
        <taxon>Thermotogati</taxon>
        <taxon>Thermotogota</taxon>
        <taxon>Thermotogae</taxon>
        <taxon>Kosmotogales</taxon>
        <taxon>Kosmotogaceae</taxon>
        <taxon>Mesotoga</taxon>
    </lineage>
</organism>
<evidence type="ECO:0008006" key="4">
    <source>
        <dbReference type="Google" id="ProtNLM"/>
    </source>
</evidence>
<dbReference type="InterPro" id="IPR014867">
    <property type="entry name" value="Spore_coat_CotH_CotH2/3/7"/>
</dbReference>
<dbReference type="RefSeq" id="WP_169698318.1">
    <property type="nucleotide sequence ID" value="NZ_LS974202.1"/>
</dbReference>
<name>A0A7Z7LD58_9BACT</name>
<accession>A0A7Z7LD58</accession>
<dbReference type="PANTHER" id="PTHR40050:SF1">
    <property type="entry name" value="INNER SPORE COAT PROTEIN H"/>
    <property type="match status" value="1"/>
</dbReference>
<reference evidence="2 3" key="1">
    <citation type="submission" date="2017-01" db="EMBL/GenBank/DDBJ databases">
        <authorList>
            <person name="Erauso G."/>
        </authorList>
    </citation>
    <scope>NUCLEOTIDE SEQUENCE [LARGE SCALE GENOMIC DNA]</scope>
    <source>
        <strain evidence="2">MESINF1</strain>
    </source>
</reference>
<dbReference type="Proteomes" id="UP000250796">
    <property type="component" value="Chromosome MESINF"/>
</dbReference>
<dbReference type="AlphaFoldDB" id="A0A7Z7LD58"/>
<dbReference type="EMBL" id="LS974202">
    <property type="protein sequence ID" value="SSC11884.1"/>
    <property type="molecule type" value="Genomic_DNA"/>
</dbReference>
<sequence>MRKFLKVSGLILFGLLTVIFFGAFEGDPQTVRNPTDAVLFPHHRVIDVYIEVDEAELQNMFDQARMEEYIMCNVVYNGYRIKNVGIRPKGNSSLAQARNSTSNRYSFKLDFNHYIKGQNLFGITKINLNNGFSDPSFMREYLTYEISEMLGLETPRTTYVALYINGQYFGLYLGVENIDENFVRDHFAYGYGDLYKPEGTGANLVYIDDDPQSYPGLALQTNEKTSDRSSIVEMLKVLQEGTYEELEKVLDIDSFLKYYALCMAAGSMDSILGGMSHNYYLYDNNGRFVMIPWDFNMAFGGFGGFGGARGSGDTFYIDSPAVNMASLPIVNRLLANEEYLERYHEYLRRIIDGYLNDELFNSRVEEVAAMIDPYVKNDPTALYSYEQFLASFNSTDGRSSGLIDYNSVRVEAILKQLSGELPSKSDGSDTANISFSRIPVADNEGLNAPVNAMPLRNNRNAENIDPLEMLPEETLVQLIKEWESTASSETGEATGTGSVGSTEEEITVVKGHEITAQMREWILLKMESQMANIVVQNRNFQNPDAMRFGAAREERVQNMQPPDMQAPQGMPADAGGMAEGRPNMQPPAEMPDFNIGGRAREEAAQIPEESDDLTRSETITIYASMLALGLSITILKLKRKI</sequence>
<feature type="compositionally biased region" description="Polar residues" evidence="1">
    <location>
        <begin position="484"/>
        <end position="501"/>
    </location>
</feature>
<dbReference type="Pfam" id="PF08757">
    <property type="entry name" value="CotH"/>
    <property type="match status" value="1"/>
</dbReference>
<keyword evidence="3" id="KW-1185">Reference proteome</keyword>
<feature type="region of interest" description="Disordered" evidence="1">
    <location>
        <begin position="483"/>
        <end position="505"/>
    </location>
</feature>
<dbReference type="KEGG" id="minf:MESINF_0435"/>
<gene>
    <name evidence="2" type="ORF">MESINF_0435</name>
</gene>
<evidence type="ECO:0000313" key="2">
    <source>
        <dbReference type="EMBL" id="SSC11884.1"/>
    </source>
</evidence>
<dbReference type="PANTHER" id="PTHR40050">
    <property type="entry name" value="INNER SPORE COAT PROTEIN H"/>
    <property type="match status" value="1"/>
</dbReference>
<evidence type="ECO:0000256" key="1">
    <source>
        <dbReference type="SAM" id="MobiDB-lite"/>
    </source>
</evidence>
<proteinExistence type="predicted"/>